<comment type="caution">
    <text evidence="7">The sequence shown here is derived from an EMBL/GenBank/DDBJ whole genome shotgun (WGS) entry which is preliminary data.</text>
</comment>
<evidence type="ECO:0000256" key="3">
    <source>
        <dbReference type="ARBA" id="ARBA00022679"/>
    </source>
</evidence>
<evidence type="ECO:0000313" key="7">
    <source>
        <dbReference type="EMBL" id="TPX30693.1"/>
    </source>
</evidence>
<dbReference type="OrthoDB" id="448954at2759"/>
<dbReference type="GeneID" id="42007024"/>
<feature type="domain" description="Peptidase C83" evidence="6">
    <location>
        <begin position="32"/>
        <end position="285"/>
    </location>
</feature>
<dbReference type="InterPro" id="IPR007719">
    <property type="entry name" value="PCS_N"/>
</dbReference>
<dbReference type="GO" id="GO:0010038">
    <property type="term" value="P:response to metal ion"/>
    <property type="evidence" value="ECO:0007669"/>
    <property type="project" value="InterPro"/>
</dbReference>
<protein>
    <recommendedName>
        <fullName evidence="1">glutathione gamma-glutamylcysteinyltransferase</fullName>
        <ecNumber evidence="1">2.3.2.15</ecNumber>
    </recommendedName>
</protein>
<proteinExistence type="predicted"/>
<accession>A0A507BZJ5</accession>
<dbReference type="EC" id="2.3.2.15" evidence="1"/>
<evidence type="ECO:0000256" key="2">
    <source>
        <dbReference type="ARBA" id="ARBA00022539"/>
    </source>
</evidence>
<name>A0A507BZJ5_9FUNG</name>
<evidence type="ECO:0000313" key="8">
    <source>
        <dbReference type="Proteomes" id="UP000319731"/>
    </source>
</evidence>
<dbReference type="GO" id="GO:0046938">
    <property type="term" value="P:phytochelatin biosynthetic process"/>
    <property type="evidence" value="ECO:0007669"/>
    <property type="project" value="InterPro"/>
</dbReference>
<dbReference type="PANTHER" id="PTHR33447">
    <property type="entry name" value="GLUTATHIONE GAMMA-GLUTAMYLCYSTEINYLTRANSFERASE"/>
    <property type="match status" value="1"/>
</dbReference>
<evidence type="ECO:0000256" key="4">
    <source>
        <dbReference type="ARBA" id="ARBA00022723"/>
    </source>
</evidence>
<keyword evidence="3" id="KW-0808">Transferase</keyword>
<dbReference type="Pfam" id="PF05023">
    <property type="entry name" value="Phytochelatin"/>
    <property type="match status" value="2"/>
</dbReference>
<evidence type="ECO:0000259" key="6">
    <source>
        <dbReference type="PROSITE" id="PS51443"/>
    </source>
</evidence>
<dbReference type="GO" id="GO:0016756">
    <property type="term" value="F:glutathione gamma-glutamylcysteinyltransferase activity"/>
    <property type="evidence" value="ECO:0007669"/>
    <property type="project" value="UniProtKB-EC"/>
</dbReference>
<gene>
    <name evidence="7" type="ORF">SmJEL517_g05801</name>
</gene>
<dbReference type="InterPro" id="IPR038765">
    <property type="entry name" value="Papain-like_cys_pep_sf"/>
</dbReference>
<reference evidence="7 8" key="1">
    <citation type="journal article" date="2019" name="Sci. Rep.">
        <title>Comparative genomics of chytrid fungi reveal insights into the obligate biotrophic and pathogenic lifestyle of Synchytrium endobioticum.</title>
        <authorList>
            <person name="van de Vossenberg B.T.L.H."/>
            <person name="Warris S."/>
            <person name="Nguyen H.D.T."/>
            <person name="van Gent-Pelzer M.P.E."/>
            <person name="Joly D.L."/>
            <person name="van de Geest H.C."/>
            <person name="Bonants P.J.M."/>
            <person name="Smith D.S."/>
            <person name="Levesque C.A."/>
            <person name="van der Lee T.A.J."/>
        </authorList>
    </citation>
    <scope>NUCLEOTIDE SEQUENCE [LARGE SCALE GENOMIC DNA]</scope>
    <source>
        <strain evidence="7 8">JEL517</strain>
    </source>
</reference>
<dbReference type="GO" id="GO:0046872">
    <property type="term" value="F:metal ion binding"/>
    <property type="evidence" value="ECO:0007669"/>
    <property type="project" value="UniProtKB-KW"/>
</dbReference>
<dbReference type="InterPro" id="IPR040409">
    <property type="entry name" value="PCS-like"/>
</dbReference>
<keyword evidence="8" id="KW-1185">Reference proteome</keyword>
<dbReference type="EMBL" id="QEAO01000059">
    <property type="protein sequence ID" value="TPX30693.1"/>
    <property type="molecule type" value="Genomic_DNA"/>
</dbReference>
<keyword evidence="4" id="KW-0479">Metal-binding</keyword>
<dbReference type="SUPFAM" id="SSF54001">
    <property type="entry name" value="Cysteine proteinases"/>
    <property type="match status" value="2"/>
</dbReference>
<feature type="region of interest" description="Disordered" evidence="5">
    <location>
        <begin position="174"/>
        <end position="202"/>
    </location>
</feature>
<dbReference type="InterPro" id="IPR038156">
    <property type="entry name" value="PCS_N_sf"/>
</dbReference>
<keyword evidence="2" id="KW-0104">Cadmium</keyword>
<evidence type="ECO:0000256" key="5">
    <source>
        <dbReference type="SAM" id="MobiDB-lite"/>
    </source>
</evidence>
<sequence length="304" mass="33354">MKRGMNTVAAVATSIHPSAATIPSIPPPPTIETNQSFYRRQLPENLTALTTRKGRRLLQESLIDNHAETYLNLSGNFAHQSEPAYCGLGSLAMVLNSLGVDPGRTWKGPWRWYSESMLECCSPLSRVKETGITFDEFACLASCNGLNVKAYRGGDVSYEQFLFDIERTVRGGSSHSISNSSIGGSNGIPPTNPSAPATSTSTDNSIEMHMIVSFARKSLNQTGDGHFSPIGAFHRSQSQVLVMETATFKYPSYFVNARELFDAMSPVDKVTNKPRGYFLLTLGSPCKEQKLRRREKGVDNVEST</sequence>
<dbReference type="Gene3D" id="3.90.70.30">
    <property type="entry name" value="Phytochelatin synthase, N-terminal domain"/>
    <property type="match status" value="1"/>
</dbReference>
<dbReference type="PROSITE" id="PS51443">
    <property type="entry name" value="PCS"/>
    <property type="match status" value="1"/>
</dbReference>
<dbReference type="AlphaFoldDB" id="A0A507BZJ5"/>
<evidence type="ECO:0000256" key="1">
    <source>
        <dbReference type="ARBA" id="ARBA00012468"/>
    </source>
</evidence>
<dbReference type="RefSeq" id="XP_031022298.1">
    <property type="nucleotide sequence ID" value="XM_031171727.1"/>
</dbReference>
<organism evidence="7 8">
    <name type="scientific">Synchytrium microbalum</name>
    <dbReference type="NCBI Taxonomy" id="1806994"/>
    <lineage>
        <taxon>Eukaryota</taxon>
        <taxon>Fungi</taxon>
        <taxon>Fungi incertae sedis</taxon>
        <taxon>Chytridiomycota</taxon>
        <taxon>Chytridiomycota incertae sedis</taxon>
        <taxon>Chytridiomycetes</taxon>
        <taxon>Synchytriales</taxon>
        <taxon>Synchytriaceae</taxon>
        <taxon>Synchytrium</taxon>
    </lineage>
</organism>
<dbReference type="Proteomes" id="UP000319731">
    <property type="component" value="Unassembled WGS sequence"/>
</dbReference>